<dbReference type="SUPFAM" id="SSF52768">
    <property type="entry name" value="Arginase/deacetylase"/>
    <property type="match status" value="1"/>
</dbReference>
<dbReference type="InterPro" id="IPR037138">
    <property type="entry name" value="His_deacetylse_dom_sf"/>
</dbReference>
<dbReference type="RefSeq" id="WP_390263582.1">
    <property type="nucleotide sequence ID" value="NZ_JBHUGH010000012.1"/>
</dbReference>
<accession>A0ABW4S8W6</accession>
<reference evidence="4" key="1">
    <citation type="journal article" date="2019" name="Int. J. Syst. Evol. Microbiol.">
        <title>The Global Catalogue of Microorganisms (GCM) 10K type strain sequencing project: providing services to taxonomists for standard genome sequencing and annotation.</title>
        <authorList>
            <consortium name="The Broad Institute Genomics Platform"/>
            <consortium name="The Broad Institute Genome Sequencing Center for Infectious Disease"/>
            <person name="Wu L."/>
            <person name="Ma J."/>
        </authorList>
    </citation>
    <scope>NUCLEOTIDE SEQUENCE [LARGE SCALE GENOMIC DNA]</scope>
    <source>
        <strain evidence="4">CGMCC 4.7242</strain>
    </source>
</reference>
<dbReference type="PANTHER" id="PTHR10625:SF10">
    <property type="entry name" value="HISTONE DEACETYLASE HDAC1"/>
    <property type="match status" value="1"/>
</dbReference>
<dbReference type="PRINTS" id="PR01270">
    <property type="entry name" value="HDASUPER"/>
</dbReference>
<protein>
    <submittedName>
        <fullName evidence="3">Histone deacetylase family protein</fullName>
    </submittedName>
</protein>
<comment type="similarity">
    <text evidence="1">Belongs to the histone deacetylase family.</text>
</comment>
<dbReference type="InterPro" id="IPR023696">
    <property type="entry name" value="Ureohydrolase_dom_sf"/>
</dbReference>
<evidence type="ECO:0000313" key="4">
    <source>
        <dbReference type="Proteomes" id="UP001597353"/>
    </source>
</evidence>
<feature type="domain" description="Histone deacetylase" evidence="2">
    <location>
        <begin position="20"/>
        <end position="305"/>
    </location>
</feature>
<dbReference type="EMBL" id="JBHUGH010000012">
    <property type="protein sequence ID" value="MFD1913548.1"/>
    <property type="molecule type" value="Genomic_DNA"/>
</dbReference>
<dbReference type="CDD" id="cd11599">
    <property type="entry name" value="HDAC_classII_2"/>
    <property type="match status" value="1"/>
</dbReference>
<dbReference type="Gene3D" id="3.40.800.20">
    <property type="entry name" value="Histone deacetylase domain"/>
    <property type="match status" value="1"/>
</dbReference>
<proteinExistence type="inferred from homology"/>
<keyword evidence="4" id="KW-1185">Reference proteome</keyword>
<sequence>MTTALLTHGDCLKHLTPPGHPEQVARLDAVMAALQAPEFAALQRIEAPLADIGEVLRVHPAHYLAEVKAAIPAGGNASLDEDTHLSPGSLDAALRAVGAATLGVDLVVAGQARNVFCATRPPGHHAETARAMGFCLFGTAAIAAKRALDHHGLSRVAVVDFDVHHGNGTQDLLWNEPRALFISSHQMPLYPGTGAPDERGAHDNVLNLPLADGSGGAEMRRVYQEMALPRLADFAPELIIISAGFDAHRADPLAGLAWDEDDFAWLTGQICDVAERTASGRVVSTLEGGYDLDALAASVAAHVRILMERNE</sequence>
<dbReference type="InterPro" id="IPR000286">
    <property type="entry name" value="HDACs"/>
</dbReference>
<evidence type="ECO:0000259" key="2">
    <source>
        <dbReference type="Pfam" id="PF00850"/>
    </source>
</evidence>
<evidence type="ECO:0000313" key="3">
    <source>
        <dbReference type="EMBL" id="MFD1913548.1"/>
    </source>
</evidence>
<name>A0ABW4S8W6_9RHOB</name>
<dbReference type="Proteomes" id="UP001597353">
    <property type="component" value="Unassembled WGS sequence"/>
</dbReference>
<evidence type="ECO:0000256" key="1">
    <source>
        <dbReference type="ARBA" id="ARBA00005947"/>
    </source>
</evidence>
<comment type="caution">
    <text evidence="3">The sequence shown here is derived from an EMBL/GenBank/DDBJ whole genome shotgun (WGS) entry which is preliminary data.</text>
</comment>
<dbReference type="InterPro" id="IPR023801">
    <property type="entry name" value="His_deacetylse_dom"/>
</dbReference>
<organism evidence="3 4">
    <name type="scientific">Halodurantibacterium flavum</name>
    <dbReference type="NCBI Taxonomy" id="1382802"/>
    <lineage>
        <taxon>Bacteria</taxon>
        <taxon>Pseudomonadati</taxon>
        <taxon>Pseudomonadota</taxon>
        <taxon>Alphaproteobacteria</taxon>
        <taxon>Rhodobacterales</taxon>
        <taxon>Paracoccaceae</taxon>
        <taxon>Halodurantibacterium</taxon>
    </lineage>
</organism>
<dbReference type="PANTHER" id="PTHR10625">
    <property type="entry name" value="HISTONE DEACETYLASE HDAC1-RELATED"/>
    <property type="match status" value="1"/>
</dbReference>
<gene>
    <name evidence="3" type="ORF">ACFSGJ_15150</name>
</gene>
<dbReference type="Pfam" id="PF00850">
    <property type="entry name" value="Hist_deacetyl"/>
    <property type="match status" value="1"/>
</dbReference>